<dbReference type="SMART" id="SM00240">
    <property type="entry name" value="FHA"/>
    <property type="match status" value="1"/>
</dbReference>
<dbReference type="InterPro" id="IPR008984">
    <property type="entry name" value="SMAD_FHA_dom_sf"/>
</dbReference>
<dbReference type="Gene3D" id="3.30.70.1230">
    <property type="entry name" value="Nucleotide cyclase"/>
    <property type="match status" value="1"/>
</dbReference>
<dbReference type="EMBL" id="QXHD01000004">
    <property type="protein sequence ID" value="NEZ58924.1"/>
    <property type="molecule type" value="Genomic_DNA"/>
</dbReference>
<evidence type="ECO:0000313" key="4">
    <source>
        <dbReference type="EMBL" id="NEZ58924.1"/>
    </source>
</evidence>
<feature type="domain" description="FHA" evidence="2">
    <location>
        <begin position="33"/>
        <end position="83"/>
    </location>
</feature>
<organism evidence="4 5">
    <name type="scientific">Adonisia turfae CCMR0081</name>
    <dbReference type="NCBI Taxonomy" id="2292702"/>
    <lineage>
        <taxon>Bacteria</taxon>
        <taxon>Bacillati</taxon>
        <taxon>Cyanobacteriota</taxon>
        <taxon>Adonisia</taxon>
        <taxon>Adonisia turfae</taxon>
    </lineage>
</organism>
<dbReference type="PROSITE" id="PS50125">
    <property type="entry name" value="GUANYLATE_CYCLASE_2"/>
    <property type="match status" value="1"/>
</dbReference>
<dbReference type="Proteomes" id="UP000481033">
    <property type="component" value="Unassembled WGS sequence"/>
</dbReference>
<name>A0A6M0RRN5_9CYAN</name>
<dbReference type="PANTHER" id="PTHR43081">
    <property type="entry name" value="ADENYLATE CYCLASE, TERMINAL-DIFFERENTIATION SPECIFIC-RELATED"/>
    <property type="match status" value="1"/>
</dbReference>
<dbReference type="GO" id="GO:0004016">
    <property type="term" value="F:adenylate cyclase activity"/>
    <property type="evidence" value="ECO:0007669"/>
    <property type="project" value="UniProtKB-ARBA"/>
</dbReference>
<dbReference type="Gene3D" id="2.60.200.20">
    <property type="match status" value="1"/>
</dbReference>
<feature type="domain" description="Guanylate cyclase" evidence="3">
    <location>
        <begin position="138"/>
        <end position="270"/>
    </location>
</feature>
<evidence type="ECO:0000313" key="5">
    <source>
        <dbReference type="Proteomes" id="UP000481033"/>
    </source>
</evidence>
<comment type="caution">
    <text evidence="4">The sequence shown here is derived from an EMBL/GenBank/DDBJ whole genome shotgun (WGS) entry which is preliminary data.</text>
</comment>
<evidence type="ECO:0000256" key="1">
    <source>
        <dbReference type="ARBA" id="ARBA00005381"/>
    </source>
</evidence>
<dbReference type="InterPro" id="IPR000253">
    <property type="entry name" value="FHA_dom"/>
</dbReference>
<dbReference type="CDD" id="cd00060">
    <property type="entry name" value="FHA"/>
    <property type="match status" value="1"/>
</dbReference>
<evidence type="ECO:0000259" key="3">
    <source>
        <dbReference type="PROSITE" id="PS50125"/>
    </source>
</evidence>
<sequence>MLFPEKTPQVGPYLVLKTDSGQRHLSLMGNSCWTIGRSDDNNFVLPDRWISRNHAMLQFMESGEFYLIDLGSRNGSFVNGRRVSVPVTLRNGDALTFGQTELQFYCPAPEPVNTNSNNSLSSHDSTATATLHVRRLISVMVVDIRDFTVMTRQIDEKILSEVIGTWFRHAGNIIGEYGSWVDKYIGDAVMAVWIHGTQAVEAEEMLKISRAISALNEMTRQLHKQFPLPFPLRVGAGVNTGYAVVGNTGTGDRPDYTALGDTVNAAFRFESSTKQLGLDVALGAETYKYLSKLGANEQTFKRYSALLKGYDKPLTTYACTFSDLDRFLISYDRKSSVPIKSSSVQSS</sequence>
<dbReference type="GO" id="GO:0009190">
    <property type="term" value="P:cyclic nucleotide biosynthetic process"/>
    <property type="evidence" value="ECO:0007669"/>
    <property type="project" value="InterPro"/>
</dbReference>
<dbReference type="CDD" id="cd07302">
    <property type="entry name" value="CHD"/>
    <property type="match status" value="1"/>
</dbReference>
<reference evidence="4 5" key="1">
    <citation type="journal article" date="2020" name="Microb. Ecol.">
        <title>Ecogenomics of the Marine Benthic Filamentous Cyanobacterium Adonisia.</title>
        <authorList>
            <person name="Walter J.M."/>
            <person name="Coutinho F.H."/>
            <person name="Leomil L."/>
            <person name="Hargreaves P.I."/>
            <person name="Campeao M.E."/>
            <person name="Vieira V.V."/>
            <person name="Silva B.S."/>
            <person name="Fistarol G.O."/>
            <person name="Salomon P.S."/>
            <person name="Sawabe T."/>
            <person name="Mino S."/>
            <person name="Hosokawa M."/>
            <person name="Miyashita H."/>
            <person name="Maruyama F."/>
            <person name="van Verk M.C."/>
            <person name="Dutilh B.E."/>
            <person name="Thompson C.C."/>
            <person name="Thompson F.L."/>
        </authorList>
    </citation>
    <scope>NUCLEOTIDE SEQUENCE [LARGE SCALE GENOMIC DNA]</scope>
    <source>
        <strain evidence="4 5">CCMR0081</strain>
    </source>
</reference>
<dbReference type="PROSITE" id="PS50006">
    <property type="entry name" value="FHA_DOMAIN"/>
    <property type="match status" value="1"/>
</dbReference>
<keyword evidence="5" id="KW-1185">Reference proteome</keyword>
<dbReference type="InterPro" id="IPR050697">
    <property type="entry name" value="Adenylyl/Guanylyl_Cyclase_3/4"/>
</dbReference>
<dbReference type="GO" id="GO:0035556">
    <property type="term" value="P:intracellular signal transduction"/>
    <property type="evidence" value="ECO:0007669"/>
    <property type="project" value="InterPro"/>
</dbReference>
<dbReference type="Pfam" id="PF00498">
    <property type="entry name" value="FHA"/>
    <property type="match status" value="1"/>
</dbReference>
<gene>
    <name evidence="4" type="ORF">DXZ20_25435</name>
</gene>
<evidence type="ECO:0000259" key="2">
    <source>
        <dbReference type="PROSITE" id="PS50006"/>
    </source>
</evidence>
<dbReference type="SMART" id="SM00044">
    <property type="entry name" value="CYCc"/>
    <property type="match status" value="1"/>
</dbReference>
<protein>
    <submittedName>
        <fullName evidence="4">Adenylate/guanylate cyclase domain-containing protein</fullName>
    </submittedName>
</protein>
<dbReference type="SUPFAM" id="SSF49879">
    <property type="entry name" value="SMAD/FHA domain"/>
    <property type="match status" value="1"/>
</dbReference>
<comment type="similarity">
    <text evidence="1">Belongs to the adenylyl cyclase class-3 family.</text>
</comment>
<accession>A0A6M0RRN5</accession>
<dbReference type="PANTHER" id="PTHR43081:SF1">
    <property type="entry name" value="ADENYLATE CYCLASE, TERMINAL-DIFFERENTIATION SPECIFIC"/>
    <property type="match status" value="1"/>
</dbReference>
<dbReference type="InterPro" id="IPR029787">
    <property type="entry name" value="Nucleotide_cyclase"/>
</dbReference>
<proteinExistence type="inferred from homology"/>
<dbReference type="InterPro" id="IPR001054">
    <property type="entry name" value="A/G_cyclase"/>
</dbReference>
<dbReference type="SUPFAM" id="SSF55073">
    <property type="entry name" value="Nucleotide cyclase"/>
    <property type="match status" value="1"/>
</dbReference>
<dbReference type="AlphaFoldDB" id="A0A6M0RRN5"/>
<dbReference type="Pfam" id="PF00211">
    <property type="entry name" value="Guanylate_cyc"/>
    <property type="match status" value="1"/>
</dbReference>